<organism evidence="1 2">
    <name type="scientific">Neorhodopirellula lusitana</name>
    <dbReference type="NCBI Taxonomy" id="445327"/>
    <lineage>
        <taxon>Bacteria</taxon>
        <taxon>Pseudomonadati</taxon>
        <taxon>Planctomycetota</taxon>
        <taxon>Planctomycetia</taxon>
        <taxon>Pirellulales</taxon>
        <taxon>Pirellulaceae</taxon>
        <taxon>Neorhodopirellula</taxon>
    </lineage>
</organism>
<dbReference type="Proteomes" id="UP001158067">
    <property type="component" value="Unassembled WGS sequence"/>
</dbReference>
<evidence type="ECO:0000313" key="2">
    <source>
        <dbReference type="Proteomes" id="UP001158067"/>
    </source>
</evidence>
<reference evidence="1 2" key="1">
    <citation type="submission" date="2017-05" db="EMBL/GenBank/DDBJ databases">
        <authorList>
            <person name="Varghese N."/>
            <person name="Submissions S."/>
        </authorList>
    </citation>
    <scope>NUCLEOTIDE SEQUENCE [LARGE SCALE GENOMIC DNA]</scope>
    <source>
        <strain evidence="1 2">DSM 25457</strain>
    </source>
</reference>
<keyword evidence="2" id="KW-1185">Reference proteome</keyword>
<name>A0ABY1PUK9_9BACT</name>
<sequence>MANELFSNDETATSVKNLLCVRQITAFHELLRSHMLRYQLRTSSSWASQRHMTTRDAAGKERW</sequence>
<protein>
    <submittedName>
        <fullName evidence="1">Uncharacterized protein</fullName>
    </submittedName>
</protein>
<evidence type="ECO:0000313" key="1">
    <source>
        <dbReference type="EMBL" id="SMP44514.1"/>
    </source>
</evidence>
<dbReference type="EMBL" id="FXUG01000001">
    <property type="protein sequence ID" value="SMP44514.1"/>
    <property type="molecule type" value="Genomic_DNA"/>
</dbReference>
<gene>
    <name evidence="1" type="ORF">SAMN06265222_1011151</name>
</gene>
<comment type="caution">
    <text evidence="1">The sequence shown here is derived from an EMBL/GenBank/DDBJ whole genome shotgun (WGS) entry which is preliminary data.</text>
</comment>
<proteinExistence type="predicted"/>
<accession>A0ABY1PUK9</accession>